<organism evidence="1">
    <name type="scientific">Campylobacter coli</name>
    <dbReference type="NCBI Taxonomy" id="195"/>
    <lineage>
        <taxon>Bacteria</taxon>
        <taxon>Pseudomonadati</taxon>
        <taxon>Campylobacterota</taxon>
        <taxon>Epsilonproteobacteria</taxon>
        <taxon>Campylobacterales</taxon>
        <taxon>Campylobacteraceae</taxon>
        <taxon>Campylobacter</taxon>
    </lineage>
</organism>
<name>A0A5T0CNB0_CAMCO</name>
<gene>
    <name evidence="1" type="ORF">AZE58_04995</name>
</gene>
<proteinExistence type="predicted"/>
<evidence type="ECO:0000313" key="1">
    <source>
        <dbReference type="EMBL" id="EAL2607570.1"/>
    </source>
</evidence>
<comment type="caution">
    <text evidence="1">The sequence shown here is derived from an EMBL/GenBank/DDBJ whole genome shotgun (WGS) entry which is preliminary data.</text>
</comment>
<accession>A0A5T0CNB0</accession>
<dbReference type="AlphaFoldDB" id="A0A5T0CNB0"/>
<dbReference type="EMBL" id="AACMTA010000007">
    <property type="protein sequence ID" value="EAL2607570.1"/>
    <property type="molecule type" value="Genomic_DNA"/>
</dbReference>
<reference evidence="1" key="1">
    <citation type="submission" date="2018-05" db="EMBL/GenBank/DDBJ databases">
        <authorList>
            <consortium name="NARMS: The National Antimicrobial Resistance Monitoring System"/>
        </authorList>
    </citation>
    <scope>NUCLEOTIDE SEQUENCE</scope>
    <source>
        <strain evidence="1">FSIS1605714</strain>
    </source>
</reference>
<sequence>MDKIYFVAKQESTGIILDFESFAIDRIIFSFKKNIYLDKIRLLCLTNDKKWKEILNYNLLISSNNKIVIDFEKTIFNYLKIELSEQTYFQVEIDLFLRNRIIVAGLNSYIGDRFLSILNSMYIADILNFNFAMVWNSRKVDTKDMKKYQNDKKLVSYIIDDEKEIFDDLFLQKNSYTSALPIRQTKWMSKMSFHDLKYGPFVEKQWGWYVGHSPLEHFIEGEIDKSYSIKLKEYFKKIIFSKKVQEIIAKIDLLAKNFIKKNGNFHAIHVRTGDLVYCDENPFFAAVHWRKAMPPEIALELALKNLENNMNIVLFGDSLSVVEEIQMHCNTYYQGKARIYKAQELIDDLSCPTPFLQAFAEIIFMSNADEIYSGDSSFARLASIIGHGKEPKYYFKFFSFVQQQDILMDNIGILNTDNIMKAYTMCYYYLISRLYLKKNFNHLVKIVFKILSYNSNNEFYHVLFIDSLLNLEKYDTAERHLDDFIFKLQREDRFLSCLKQSSFYNLFKNVYMSDKINEKYQKLMLIKSSII</sequence>
<protein>
    <submittedName>
        <fullName evidence="1">Uncharacterized protein</fullName>
    </submittedName>
</protein>
<dbReference type="RefSeq" id="WP_002808672.1">
    <property type="nucleotide sequence ID" value="NZ_JOVB01000019.1"/>
</dbReference>